<keyword evidence="4 5" id="KW-0175">Coiled coil</keyword>
<dbReference type="FunFam" id="1.10.418.10:FF:000023">
    <property type="entry name" value="EH domain-binding protein 1 isoform X1"/>
    <property type="match status" value="1"/>
</dbReference>
<accession>A0A5S6R3Z7</accession>
<dbReference type="Pfam" id="PF00307">
    <property type="entry name" value="CH"/>
    <property type="match status" value="1"/>
</dbReference>
<sequence>MASVVWRKLQHHNKRATKFRFTARFRELVIECCPTWQPAAVCVAWVHRKRRYVSKVSNWEPSITNPYCGIILWPVQSSEALEIITTLYRDQRAEEFDDKEWTFVVEEVANSGRRFRPIASAKLNLRMFANQAPGCLTELKLQMRPLRESLRKCTLQLLLSCTILKEGAAIDDDMRSLASILSAQPAKDIGDLHDFDDEFGSHGSMTLPVAQHAEAATRPSTNGFIDERWRLQVAEVVNEIGALEKIPSTEVVASHAVPSNNDSFKSTCGAEFQGRTESPKFGQKSVMAGHYHESTDAARQPMMTSTPTETRSSSGFFDSVLSNSLPKRDSTTANDSQASVTSQDLLSWCQETCRGYRGVRISNFSSSWRNGVAFAALIHRYRPDLIDFDSLSPSEIRENCRKAFDAAALLNVPRLIDPNDMVIMTIPDKIAVMTYVYNLKAALTGTSPVNDADLSDPFLAGSKLSQSSGRPPSIISSDANSELRTSTGSPPKFNTSLELQKPSRSRSASGDEPTRLSYTLSASSIQKPVLMTRKELMNPFDSDDESQTASTLVASATGSCAEADNSPSAAFVTAEDTYIDSPVPVSRQEELRRRVREMVEKFPASSSDSEQPKFSAAHLQESERLQELTSRARQIIRQYGPGGGKEPLVIRLSETLQSDAAEATTTKTTTVFPFSAPVTRQTTPEESSATVLRGNANFVPHGCLGPAGVRLPSPITKESLLISTGTTPVANKALQAVNASESAFARFKRFGSMRGQELAQSINMLSNRLGETVRSAGGPKETSNEQPSEEVEEDKPPTKIITPLDLELQLQSVTEEMEALVAKQKELDHRAIEVEKQWRTVMQKVPGSEEEQQLMNDYLSLLNERNMLTRREMHLSLLDTIRSYENRFAAVQKELAELMETEESEKTEALKQRIDFLMEELITIVNKRDELVQQLMAHDQGTEEDAEMAHNILKNSVLMDSEDHKNCVIQ</sequence>
<evidence type="ECO:0000259" key="8">
    <source>
        <dbReference type="PROSITE" id="PS51840"/>
    </source>
</evidence>
<keyword evidence="2" id="KW-0597">Phosphoprotein</keyword>
<feature type="region of interest" description="Disordered" evidence="6">
    <location>
        <begin position="772"/>
        <end position="797"/>
    </location>
</feature>
<dbReference type="WBParaSite" id="TMUE_3000014316.1">
    <property type="protein sequence ID" value="TMUE_3000014316.1"/>
    <property type="gene ID" value="WBGene00294848"/>
</dbReference>
<feature type="compositionally biased region" description="Polar residues" evidence="6">
    <location>
        <begin position="463"/>
        <end position="498"/>
    </location>
</feature>
<evidence type="ECO:0000256" key="6">
    <source>
        <dbReference type="SAM" id="MobiDB-lite"/>
    </source>
</evidence>
<dbReference type="PANTHER" id="PTHR23167:SF46">
    <property type="entry name" value="EPS15 HOMOLOGY DOMAIN CONTAINING PROTEIN-BINDING PROTEIN 1, ISOFORM F"/>
    <property type="match status" value="1"/>
</dbReference>
<dbReference type="PROSITE" id="PS51848">
    <property type="entry name" value="BMERB"/>
    <property type="match status" value="1"/>
</dbReference>
<dbReference type="AlphaFoldDB" id="A0A5S6R3Z7"/>
<feature type="coiled-coil region" evidence="5">
    <location>
        <begin position="881"/>
        <end position="912"/>
    </location>
</feature>
<keyword evidence="10" id="KW-1185">Reference proteome</keyword>
<evidence type="ECO:0000256" key="4">
    <source>
        <dbReference type="ARBA" id="ARBA00023054"/>
    </source>
</evidence>
<dbReference type="InterPro" id="IPR001715">
    <property type="entry name" value="CH_dom"/>
</dbReference>
<evidence type="ECO:0000313" key="10">
    <source>
        <dbReference type="Proteomes" id="UP000046395"/>
    </source>
</evidence>
<evidence type="ECO:0000256" key="2">
    <source>
        <dbReference type="ARBA" id="ARBA00022553"/>
    </source>
</evidence>
<proteinExistence type="predicted"/>
<dbReference type="GO" id="GO:0005768">
    <property type="term" value="C:endosome"/>
    <property type="evidence" value="ECO:0007669"/>
    <property type="project" value="UniProtKB-SubCell"/>
</dbReference>
<name>A0A5S6R3Z7_TRIMR</name>
<evidence type="ECO:0000259" key="9">
    <source>
        <dbReference type="PROSITE" id="PS51848"/>
    </source>
</evidence>
<organism evidence="10 11">
    <name type="scientific">Trichuris muris</name>
    <name type="common">Mouse whipworm</name>
    <dbReference type="NCBI Taxonomy" id="70415"/>
    <lineage>
        <taxon>Eukaryota</taxon>
        <taxon>Metazoa</taxon>
        <taxon>Ecdysozoa</taxon>
        <taxon>Nematoda</taxon>
        <taxon>Enoplea</taxon>
        <taxon>Dorylaimia</taxon>
        <taxon>Trichinellida</taxon>
        <taxon>Trichuridae</taxon>
        <taxon>Trichuris</taxon>
    </lineage>
</organism>
<dbReference type="SMART" id="SM01203">
    <property type="entry name" value="DUF3585"/>
    <property type="match status" value="1"/>
</dbReference>
<evidence type="ECO:0000313" key="11">
    <source>
        <dbReference type="WBParaSite" id="TMUE_3000014316.1"/>
    </source>
</evidence>
<dbReference type="Proteomes" id="UP000046395">
    <property type="component" value="Unassembled WGS sequence"/>
</dbReference>
<evidence type="ECO:0000256" key="3">
    <source>
        <dbReference type="ARBA" id="ARBA00022753"/>
    </source>
</evidence>
<dbReference type="InterPro" id="IPR019448">
    <property type="entry name" value="NT-C2"/>
</dbReference>
<dbReference type="InterPro" id="IPR022735">
    <property type="entry name" value="bMERB_dom"/>
</dbReference>
<dbReference type="InterPro" id="IPR050540">
    <property type="entry name" value="F-actin_Monoox_Mical"/>
</dbReference>
<evidence type="ECO:0000256" key="1">
    <source>
        <dbReference type="ARBA" id="ARBA00004177"/>
    </source>
</evidence>
<feature type="domain" description="Calponin-homology (CH)" evidence="7">
    <location>
        <begin position="339"/>
        <end position="444"/>
    </location>
</feature>
<dbReference type="Gene3D" id="1.10.418.10">
    <property type="entry name" value="Calponin-like domain"/>
    <property type="match status" value="1"/>
</dbReference>
<protein>
    <submittedName>
        <fullName evidence="11">EH domain-binding protein 1</fullName>
    </submittedName>
</protein>
<dbReference type="InterPro" id="IPR036872">
    <property type="entry name" value="CH_dom_sf"/>
</dbReference>
<feature type="compositionally biased region" description="Polar residues" evidence="6">
    <location>
        <begin position="302"/>
        <end position="315"/>
    </location>
</feature>
<dbReference type="Pfam" id="PF12130">
    <property type="entry name" value="bMERB_dom"/>
    <property type="match status" value="1"/>
</dbReference>
<comment type="subcellular location">
    <subcellularLocation>
        <location evidence="1">Endosome</location>
    </subcellularLocation>
</comment>
<evidence type="ECO:0000259" key="7">
    <source>
        <dbReference type="PROSITE" id="PS50021"/>
    </source>
</evidence>
<dbReference type="Pfam" id="PF10358">
    <property type="entry name" value="NT-C2"/>
    <property type="match status" value="1"/>
</dbReference>
<dbReference type="STRING" id="70415.A0A5S6R3Z7"/>
<dbReference type="PANTHER" id="PTHR23167">
    <property type="entry name" value="CALPONIN HOMOLOGY DOMAIN-CONTAINING PROTEIN DDB_G0272472-RELATED"/>
    <property type="match status" value="1"/>
</dbReference>
<feature type="domain" description="BMERB" evidence="9">
    <location>
        <begin position="793"/>
        <end position="951"/>
    </location>
</feature>
<dbReference type="SUPFAM" id="SSF47576">
    <property type="entry name" value="Calponin-homology domain, CH-domain"/>
    <property type="match status" value="1"/>
</dbReference>
<feature type="region of interest" description="Disordered" evidence="6">
    <location>
        <begin position="462"/>
        <end position="516"/>
    </location>
</feature>
<dbReference type="PROSITE" id="PS50021">
    <property type="entry name" value="CH"/>
    <property type="match status" value="1"/>
</dbReference>
<feature type="domain" description="C2 NT-type" evidence="8">
    <location>
        <begin position="9"/>
        <end position="163"/>
    </location>
</feature>
<keyword evidence="3" id="KW-0967">Endosome</keyword>
<feature type="region of interest" description="Disordered" evidence="6">
    <location>
        <begin position="294"/>
        <end position="315"/>
    </location>
</feature>
<reference evidence="11" key="1">
    <citation type="submission" date="2019-12" db="UniProtKB">
        <authorList>
            <consortium name="WormBaseParasite"/>
        </authorList>
    </citation>
    <scope>IDENTIFICATION</scope>
</reference>
<dbReference type="PROSITE" id="PS51840">
    <property type="entry name" value="C2_NT"/>
    <property type="match status" value="1"/>
</dbReference>
<dbReference type="SMART" id="SM00033">
    <property type="entry name" value="CH"/>
    <property type="match status" value="1"/>
</dbReference>
<evidence type="ECO:0000256" key="5">
    <source>
        <dbReference type="SAM" id="Coils"/>
    </source>
</evidence>